<accession>K0TEU3</accession>
<evidence type="ECO:0000313" key="2">
    <source>
        <dbReference type="EMBL" id="EJK72041.1"/>
    </source>
</evidence>
<feature type="compositionally biased region" description="Basic residues" evidence="1">
    <location>
        <begin position="80"/>
        <end position="90"/>
    </location>
</feature>
<feature type="compositionally biased region" description="Basic and acidic residues" evidence="1">
    <location>
        <begin position="40"/>
        <end position="50"/>
    </location>
</feature>
<keyword evidence="3" id="KW-1185">Reference proteome</keyword>
<dbReference type="Proteomes" id="UP000266841">
    <property type="component" value="Unassembled WGS sequence"/>
</dbReference>
<dbReference type="AlphaFoldDB" id="K0TEU3"/>
<name>K0TEU3_THAOC</name>
<feature type="region of interest" description="Disordered" evidence="1">
    <location>
        <begin position="34"/>
        <end position="90"/>
    </location>
</feature>
<sequence>MYAKYHFSWKDSTSRGNKALEDCSGFEIRFRYPFPTLCPKGDEGTSRGEKNSGPVSSVDGGPRRRRSARTPLWGEEYSNRRPRDHKRRRLVRVGAHHTDVAVYAAAADAAGASSRATSSHVYKVSAARKPYWSTRGRLH</sequence>
<protein>
    <submittedName>
        <fullName evidence="2">Uncharacterized protein</fullName>
    </submittedName>
</protein>
<organism evidence="2 3">
    <name type="scientific">Thalassiosira oceanica</name>
    <name type="common">Marine diatom</name>
    <dbReference type="NCBI Taxonomy" id="159749"/>
    <lineage>
        <taxon>Eukaryota</taxon>
        <taxon>Sar</taxon>
        <taxon>Stramenopiles</taxon>
        <taxon>Ochrophyta</taxon>
        <taxon>Bacillariophyta</taxon>
        <taxon>Coscinodiscophyceae</taxon>
        <taxon>Thalassiosirophycidae</taxon>
        <taxon>Thalassiosirales</taxon>
        <taxon>Thalassiosiraceae</taxon>
        <taxon>Thalassiosira</taxon>
    </lineage>
</organism>
<dbReference type="EMBL" id="AGNL01006441">
    <property type="protein sequence ID" value="EJK72041.1"/>
    <property type="molecule type" value="Genomic_DNA"/>
</dbReference>
<gene>
    <name evidence="2" type="ORF">THAOC_06467</name>
</gene>
<comment type="caution">
    <text evidence="2">The sequence shown here is derived from an EMBL/GenBank/DDBJ whole genome shotgun (WGS) entry which is preliminary data.</text>
</comment>
<evidence type="ECO:0000256" key="1">
    <source>
        <dbReference type="SAM" id="MobiDB-lite"/>
    </source>
</evidence>
<evidence type="ECO:0000313" key="3">
    <source>
        <dbReference type="Proteomes" id="UP000266841"/>
    </source>
</evidence>
<reference evidence="2 3" key="1">
    <citation type="journal article" date="2012" name="Genome Biol.">
        <title>Genome and low-iron response of an oceanic diatom adapted to chronic iron limitation.</title>
        <authorList>
            <person name="Lommer M."/>
            <person name="Specht M."/>
            <person name="Roy A.S."/>
            <person name="Kraemer L."/>
            <person name="Andreson R."/>
            <person name="Gutowska M.A."/>
            <person name="Wolf J."/>
            <person name="Bergner S.V."/>
            <person name="Schilhabel M.B."/>
            <person name="Klostermeier U.C."/>
            <person name="Beiko R.G."/>
            <person name="Rosenstiel P."/>
            <person name="Hippler M."/>
            <person name="Laroche J."/>
        </authorList>
    </citation>
    <scope>NUCLEOTIDE SEQUENCE [LARGE SCALE GENOMIC DNA]</scope>
    <source>
        <strain evidence="2 3">CCMP1005</strain>
    </source>
</reference>
<proteinExistence type="predicted"/>